<dbReference type="EMBL" id="JAROCB010000002">
    <property type="protein sequence ID" value="MDN4597071.1"/>
    <property type="molecule type" value="Genomic_DNA"/>
</dbReference>
<comment type="caution">
    <text evidence="1">The sequence shown here is derived from an EMBL/GenBank/DDBJ whole genome shotgun (WGS) entry which is preliminary data.</text>
</comment>
<dbReference type="Proteomes" id="UP001174210">
    <property type="component" value="Unassembled WGS sequence"/>
</dbReference>
<accession>A0ABT8IW73</accession>
<proteinExistence type="predicted"/>
<name>A0ABT8IW73_9MICO</name>
<evidence type="ECO:0000313" key="1">
    <source>
        <dbReference type="EMBL" id="MDN4597071.1"/>
    </source>
</evidence>
<protein>
    <submittedName>
        <fullName evidence="1">Uncharacterized protein</fullName>
    </submittedName>
</protein>
<dbReference type="RefSeq" id="WP_301217693.1">
    <property type="nucleotide sequence ID" value="NZ_JAROCB010000002.1"/>
</dbReference>
<organism evidence="1 2">
    <name type="scientific">Leifsonia virtsii</name>
    <dbReference type="NCBI Taxonomy" id="3035915"/>
    <lineage>
        <taxon>Bacteria</taxon>
        <taxon>Bacillati</taxon>
        <taxon>Actinomycetota</taxon>
        <taxon>Actinomycetes</taxon>
        <taxon>Micrococcales</taxon>
        <taxon>Microbacteriaceae</taxon>
        <taxon>Leifsonia</taxon>
    </lineage>
</organism>
<evidence type="ECO:0000313" key="2">
    <source>
        <dbReference type="Proteomes" id="UP001174210"/>
    </source>
</evidence>
<sequence>MADMSAIQEKLRALLDEERGLRELLDRKPTWYSLLLRQLELAVGDQPIIYLGAATASAPSSVTLRVGIFTDHTVVAAEVVDDNTPGAQVVTRVESRSGLLRFELSGGTESDNASPSSWAGGFRIRAFYQSGLVVTVPANIVDTEAKRVSVQAVLDGIRGDLEAGREYRALPVEEPS</sequence>
<gene>
    <name evidence="1" type="ORF">P5G59_07955</name>
</gene>
<keyword evidence="2" id="KW-1185">Reference proteome</keyword>
<reference evidence="1" key="1">
    <citation type="submission" date="2023-03" db="EMBL/GenBank/DDBJ databases">
        <title>MT1 and MT2 Draft Genomes of Novel Species.</title>
        <authorList>
            <person name="Venkateswaran K."/>
        </authorList>
    </citation>
    <scope>NUCLEOTIDE SEQUENCE</scope>
    <source>
        <strain evidence="1">F6_8S_P_1A</strain>
    </source>
</reference>